<evidence type="ECO:0000313" key="2">
    <source>
        <dbReference type="EMBL" id="EKX44178.1"/>
    </source>
</evidence>
<accession>L1J6L0</accession>
<dbReference type="KEGG" id="gtt:GUITHDRAFT_109962"/>
<keyword evidence="4" id="KW-1185">Reference proteome</keyword>
<feature type="compositionally biased region" description="Polar residues" evidence="1">
    <location>
        <begin position="7"/>
        <end position="25"/>
    </location>
</feature>
<gene>
    <name evidence="2" type="ORF">GUITHDRAFT_109962</name>
</gene>
<evidence type="ECO:0000313" key="3">
    <source>
        <dbReference type="EnsemblProtists" id="EKX44178"/>
    </source>
</evidence>
<dbReference type="RefSeq" id="XP_005831158.1">
    <property type="nucleotide sequence ID" value="XM_005831101.1"/>
</dbReference>
<reference evidence="4" key="2">
    <citation type="submission" date="2012-11" db="EMBL/GenBank/DDBJ databases">
        <authorList>
            <person name="Kuo A."/>
            <person name="Curtis B.A."/>
            <person name="Tanifuji G."/>
            <person name="Burki F."/>
            <person name="Gruber A."/>
            <person name="Irimia M."/>
            <person name="Maruyama S."/>
            <person name="Arias M.C."/>
            <person name="Ball S.G."/>
            <person name="Gile G.H."/>
            <person name="Hirakawa Y."/>
            <person name="Hopkins J.F."/>
            <person name="Rensing S.A."/>
            <person name="Schmutz J."/>
            <person name="Symeonidi A."/>
            <person name="Elias M."/>
            <person name="Eveleigh R.J."/>
            <person name="Herman E.K."/>
            <person name="Klute M.J."/>
            <person name="Nakayama T."/>
            <person name="Obornik M."/>
            <person name="Reyes-Prieto A."/>
            <person name="Armbrust E.V."/>
            <person name="Aves S.J."/>
            <person name="Beiko R.G."/>
            <person name="Coutinho P."/>
            <person name="Dacks J.B."/>
            <person name="Durnford D.G."/>
            <person name="Fast N.M."/>
            <person name="Green B.R."/>
            <person name="Grisdale C."/>
            <person name="Hempe F."/>
            <person name="Henrissat B."/>
            <person name="Hoppner M.P."/>
            <person name="Ishida K.-I."/>
            <person name="Kim E."/>
            <person name="Koreny L."/>
            <person name="Kroth P.G."/>
            <person name="Liu Y."/>
            <person name="Malik S.-B."/>
            <person name="Maier U.G."/>
            <person name="McRose D."/>
            <person name="Mock T."/>
            <person name="Neilson J.A."/>
            <person name="Onodera N.T."/>
            <person name="Poole A.M."/>
            <person name="Pritham E.J."/>
            <person name="Richards T.A."/>
            <person name="Rocap G."/>
            <person name="Roy S.W."/>
            <person name="Sarai C."/>
            <person name="Schaack S."/>
            <person name="Shirato S."/>
            <person name="Slamovits C.H."/>
            <person name="Spencer D.F."/>
            <person name="Suzuki S."/>
            <person name="Worden A.Z."/>
            <person name="Zauner S."/>
            <person name="Barry K."/>
            <person name="Bell C."/>
            <person name="Bharti A.K."/>
            <person name="Crow J.A."/>
            <person name="Grimwood J."/>
            <person name="Kramer R."/>
            <person name="Lindquist E."/>
            <person name="Lucas S."/>
            <person name="Salamov A."/>
            <person name="McFadden G.I."/>
            <person name="Lane C.E."/>
            <person name="Keeling P.J."/>
            <person name="Gray M.W."/>
            <person name="Grigoriev I.V."/>
            <person name="Archibald J.M."/>
        </authorList>
    </citation>
    <scope>NUCLEOTIDE SEQUENCE</scope>
    <source>
        <strain evidence="4">CCMP2712</strain>
    </source>
</reference>
<proteinExistence type="predicted"/>
<feature type="region of interest" description="Disordered" evidence="1">
    <location>
        <begin position="160"/>
        <end position="226"/>
    </location>
</feature>
<name>L1J6L0_GUITC</name>
<feature type="compositionally biased region" description="Polar residues" evidence="1">
    <location>
        <begin position="194"/>
        <end position="212"/>
    </location>
</feature>
<feature type="region of interest" description="Disordered" evidence="1">
    <location>
        <begin position="1"/>
        <end position="25"/>
    </location>
</feature>
<reference evidence="3" key="3">
    <citation type="submission" date="2016-03" db="UniProtKB">
        <authorList>
            <consortium name="EnsemblProtists"/>
        </authorList>
    </citation>
    <scope>IDENTIFICATION</scope>
</reference>
<dbReference type="PaxDb" id="55529-EKX44178"/>
<evidence type="ECO:0000313" key="4">
    <source>
        <dbReference type="Proteomes" id="UP000011087"/>
    </source>
</evidence>
<protein>
    <submittedName>
        <fullName evidence="2 3">Uncharacterized protein</fullName>
    </submittedName>
</protein>
<reference evidence="2 4" key="1">
    <citation type="journal article" date="2012" name="Nature">
        <title>Algal genomes reveal evolutionary mosaicism and the fate of nucleomorphs.</title>
        <authorList>
            <consortium name="DOE Joint Genome Institute"/>
            <person name="Curtis B.A."/>
            <person name="Tanifuji G."/>
            <person name="Burki F."/>
            <person name="Gruber A."/>
            <person name="Irimia M."/>
            <person name="Maruyama S."/>
            <person name="Arias M.C."/>
            <person name="Ball S.G."/>
            <person name="Gile G.H."/>
            <person name="Hirakawa Y."/>
            <person name="Hopkins J.F."/>
            <person name="Kuo A."/>
            <person name="Rensing S.A."/>
            <person name="Schmutz J."/>
            <person name="Symeonidi A."/>
            <person name="Elias M."/>
            <person name="Eveleigh R.J."/>
            <person name="Herman E.K."/>
            <person name="Klute M.J."/>
            <person name="Nakayama T."/>
            <person name="Obornik M."/>
            <person name="Reyes-Prieto A."/>
            <person name="Armbrust E.V."/>
            <person name="Aves S.J."/>
            <person name="Beiko R.G."/>
            <person name="Coutinho P."/>
            <person name="Dacks J.B."/>
            <person name="Durnford D.G."/>
            <person name="Fast N.M."/>
            <person name="Green B.R."/>
            <person name="Grisdale C.J."/>
            <person name="Hempel F."/>
            <person name="Henrissat B."/>
            <person name="Hoppner M.P."/>
            <person name="Ishida K."/>
            <person name="Kim E."/>
            <person name="Koreny L."/>
            <person name="Kroth P.G."/>
            <person name="Liu Y."/>
            <person name="Malik S.B."/>
            <person name="Maier U.G."/>
            <person name="McRose D."/>
            <person name="Mock T."/>
            <person name="Neilson J.A."/>
            <person name="Onodera N.T."/>
            <person name="Poole A.M."/>
            <person name="Pritham E.J."/>
            <person name="Richards T.A."/>
            <person name="Rocap G."/>
            <person name="Roy S.W."/>
            <person name="Sarai C."/>
            <person name="Schaack S."/>
            <person name="Shirato S."/>
            <person name="Slamovits C.H."/>
            <person name="Spencer D.F."/>
            <person name="Suzuki S."/>
            <person name="Worden A.Z."/>
            <person name="Zauner S."/>
            <person name="Barry K."/>
            <person name="Bell C."/>
            <person name="Bharti A.K."/>
            <person name="Crow J.A."/>
            <person name="Grimwood J."/>
            <person name="Kramer R."/>
            <person name="Lindquist E."/>
            <person name="Lucas S."/>
            <person name="Salamov A."/>
            <person name="McFadden G.I."/>
            <person name="Lane C.E."/>
            <person name="Keeling P.J."/>
            <person name="Gray M.W."/>
            <person name="Grigoriev I.V."/>
            <person name="Archibald J.M."/>
        </authorList>
    </citation>
    <scope>NUCLEOTIDE SEQUENCE</scope>
    <source>
        <strain evidence="2 4">CCMP2712</strain>
    </source>
</reference>
<evidence type="ECO:0000256" key="1">
    <source>
        <dbReference type="SAM" id="MobiDB-lite"/>
    </source>
</evidence>
<organism evidence="2">
    <name type="scientific">Guillardia theta (strain CCMP2712)</name>
    <name type="common">Cryptophyte</name>
    <dbReference type="NCBI Taxonomy" id="905079"/>
    <lineage>
        <taxon>Eukaryota</taxon>
        <taxon>Cryptophyceae</taxon>
        <taxon>Pyrenomonadales</taxon>
        <taxon>Geminigeraceae</taxon>
        <taxon>Guillardia</taxon>
    </lineage>
</organism>
<dbReference type="AlphaFoldDB" id="L1J6L0"/>
<dbReference type="HOGENOM" id="CLU_099644_0_0_1"/>
<feature type="compositionally biased region" description="Gly residues" evidence="1">
    <location>
        <begin position="214"/>
        <end position="226"/>
    </location>
</feature>
<dbReference type="Proteomes" id="UP000011087">
    <property type="component" value="Unassembled WGS sequence"/>
</dbReference>
<sequence length="226" mass="23530">MVDEAQNDVNNELNNLPANQAGTITGSVPTDEVEAQAIMGANGPTMEKTMTEEFNNVDGSHSDDATVADAIIDAANKDNIDVTGKVGAKMYQKVLDGLDDKRAAWLRGSLPNYRAESKYITSGVTGNYEKELENAPTMAVVNGKLSPRIVAGSIIDEAEKDETSPDCTGSVDKDGKHGVGRGTPPCQEIVAFKKQTNNANLQNNPTPLTDNAGSDGGSGSGSGSGA</sequence>
<dbReference type="GeneID" id="17300863"/>
<dbReference type="EnsemblProtists" id="EKX44178">
    <property type="protein sequence ID" value="EKX44178"/>
    <property type="gene ID" value="GUITHDRAFT_109962"/>
</dbReference>
<dbReference type="EMBL" id="JH993006">
    <property type="protein sequence ID" value="EKX44178.1"/>
    <property type="molecule type" value="Genomic_DNA"/>
</dbReference>